<dbReference type="AlphaFoldDB" id="A0AB33A2C7"/>
<reference evidence="4" key="1">
    <citation type="journal article" date="2012" name="Sci. Rep.">
        <title>Genomes of surface isolates of Alteromonas macleodii: the life of a widespread marine opportunistic copiotroph.</title>
        <authorList>
            <person name="Lopez-Perez M."/>
            <person name="Gonzaga A."/>
            <person name="Martin-Cuadrado A.B."/>
            <person name="Onyshchenko O."/>
            <person name="Ghavidel A."/>
            <person name="Ghai R."/>
            <person name="Rodriguez-Valera F."/>
        </authorList>
    </citation>
    <scope>NUCLEOTIDE SEQUENCE [LARGE SCALE GENOMIC DNA]</scope>
    <source>
        <strain evidence="4">English Channel 673</strain>
    </source>
</reference>
<dbReference type="InterPro" id="IPR019494">
    <property type="entry name" value="FIST_C"/>
</dbReference>
<dbReference type="InterPro" id="IPR013702">
    <property type="entry name" value="FIST_domain_N"/>
</dbReference>
<organism evidence="3 4">
    <name type="scientific">Alteromonas macleodii (strain English Channel 673)</name>
    <dbReference type="NCBI Taxonomy" id="1004788"/>
    <lineage>
        <taxon>Bacteria</taxon>
        <taxon>Pseudomonadati</taxon>
        <taxon>Pseudomonadota</taxon>
        <taxon>Gammaproteobacteria</taxon>
        <taxon>Alteromonadales</taxon>
        <taxon>Alteromonadaceae</taxon>
        <taxon>Alteromonas/Salinimonas group</taxon>
        <taxon>Alteromonas</taxon>
    </lineage>
</organism>
<sequence>MSKTSILSALSQPANSKVNDDNHSSLYGAKEACRDVANEILANVKCDEIELLLFHTSTLFDLDTVAKEISARFPHVNIVGCTSAGEFNKNGYGTEKLLAVAFLKNEFSIATALVPNLGEVNFDEAHDIASGLRRALQGRERRYDTEQHFVISVLDGLTRHEEHFLETFATAFGNIPHLGGSAGDDLKLEATYVFYNGEFHRDAAVLLLVGTGKPFTVFSIDHINSPVSKLVVTHADPESRTVYEINGEPAAQYYASLLGMKAENLTPDVFSMFPLAVMVGGKYFIRSIQKVDLATNAITFYCAVDIGIILTFVQLGDCIEALESKLDKLRAQLGEPEFVYACDCFLRRLEIQQGKNDHEIRRLQQRYNVAGFNAYGEHIHSVHLNQTFTGVYFAAQ</sequence>
<evidence type="ECO:0000313" key="4">
    <source>
        <dbReference type="Proteomes" id="UP000006296"/>
    </source>
</evidence>
<dbReference type="Pfam" id="PF08495">
    <property type="entry name" value="FIST"/>
    <property type="match status" value="1"/>
</dbReference>
<dbReference type="PANTHER" id="PTHR40252:SF2">
    <property type="entry name" value="BLR0328 PROTEIN"/>
    <property type="match status" value="1"/>
</dbReference>
<evidence type="ECO:0008006" key="5">
    <source>
        <dbReference type="Google" id="ProtNLM"/>
    </source>
</evidence>
<evidence type="ECO:0000259" key="2">
    <source>
        <dbReference type="SMART" id="SM01204"/>
    </source>
</evidence>
<dbReference type="KEGG" id="amg:AMEC673_15850"/>
<gene>
    <name evidence="3" type="ordered locus">AMEC673_15850</name>
</gene>
<accession>A0AB33A2C7</accession>
<proteinExistence type="predicted"/>
<dbReference type="EMBL" id="CP003844">
    <property type="protein sequence ID" value="AFT75852.1"/>
    <property type="molecule type" value="Genomic_DNA"/>
</dbReference>
<protein>
    <recommendedName>
        <fullName evidence="5">FIST N domain protein</fullName>
    </recommendedName>
</protein>
<dbReference type="Proteomes" id="UP000006296">
    <property type="component" value="Chromosome"/>
</dbReference>
<name>A0AB33A2C7_ALTME</name>
<dbReference type="SMART" id="SM00897">
    <property type="entry name" value="FIST"/>
    <property type="match status" value="1"/>
</dbReference>
<evidence type="ECO:0000313" key="3">
    <source>
        <dbReference type="EMBL" id="AFT75852.1"/>
    </source>
</evidence>
<dbReference type="SMART" id="SM01204">
    <property type="entry name" value="FIST_C"/>
    <property type="match status" value="1"/>
</dbReference>
<dbReference type="PANTHER" id="PTHR40252">
    <property type="entry name" value="BLR0328 PROTEIN"/>
    <property type="match status" value="1"/>
</dbReference>
<feature type="domain" description="FIST C-domain" evidence="2">
    <location>
        <begin position="250"/>
        <end position="381"/>
    </location>
</feature>
<dbReference type="RefSeq" id="WP_014977374.1">
    <property type="nucleotide sequence ID" value="NC_018678.1"/>
</dbReference>
<evidence type="ECO:0000259" key="1">
    <source>
        <dbReference type="SMART" id="SM00897"/>
    </source>
</evidence>
<dbReference type="NCBIfam" id="NF041558">
    <property type="entry name" value="NosP"/>
    <property type="match status" value="1"/>
</dbReference>
<dbReference type="Pfam" id="PF10442">
    <property type="entry name" value="FIST_C"/>
    <property type="match status" value="1"/>
</dbReference>
<feature type="domain" description="FIST" evidence="1">
    <location>
        <begin position="48"/>
        <end position="249"/>
    </location>
</feature>